<accession>A0ACB9EFM2</accession>
<dbReference type="Proteomes" id="UP001055879">
    <property type="component" value="Linkage Group LG02"/>
</dbReference>
<sequence>MARIAGDEQSPEMMTITAKMKRRQKEHGERRLLGDMKLADGKGSTMLEKEAGPAGIQVEVPKNHPVGEGTTTLNTEYFLSKSKEDEIDYEGSSPTLVVENNDGGMKGGKVIMEEEVVDLLSGHVLIEGAENPNGLVGNNLEGLEKKVNEPDINNIESSAGIKSSGPIQIEKKEKAFEDWEQNSAVKAV</sequence>
<comment type="caution">
    <text evidence="1">The sequence shown here is derived from an EMBL/GenBank/DDBJ whole genome shotgun (WGS) entry which is preliminary data.</text>
</comment>
<evidence type="ECO:0000313" key="1">
    <source>
        <dbReference type="EMBL" id="KAI3757521.1"/>
    </source>
</evidence>
<proteinExistence type="predicted"/>
<reference evidence="2" key="1">
    <citation type="journal article" date="2022" name="Mol. Ecol. Resour.">
        <title>The genomes of chicory, endive, great burdock and yacon provide insights into Asteraceae palaeo-polyploidization history and plant inulin production.</title>
        <authorList>
            <person name="Fan W."/>
            <person name="Wang S."/>
            <person name="Wang H."/>
            <person name="Wang A."/>
            <person name="Jiang F."/>
            <person name="Liu H."/>
            <person name="Zhao H."/>
            <person name="Xu D."/>
            <person name="Zhang Y."/>
        </authorList>
    </citation>
    <scope>NUCLEOTIDE SEQUENCE [LARGE SCALE GENOMIC DNA]</scope>
    <source>
        <strain evidence="2">cv. Niubang</strain>
    </source>
</reference>
<keyword evidence="2" id="KW-1185">Reference proteome</keyword>
<gene>
    <name evidence="1" type="ORF">L6452_05061</name>
</gene>
<reference evidence="1 2" key="2">
    <citation type="journal article" date="2022" name="Mol. Ecol. Resour.">
        <title>The genomes of chicory, endive, great burdock and yacon provide insights into Asteraceae paleo-polyploidization history and plant inulin production.</title>
        <authorList>
            <person name="Fan W."/>
            <person name="Wang S."/>
            <person name="Wang H."/>
            <person name="Wang A."/>
            <person name="Jiang F."/>
            <person name="Liu H."/>
            <person name="Zhao H."/>
            <person name="Xu D."/>
            <person name="Zhang Y."/>
        </authorList>
    </citation>
    <scope>NUCLEOTIDE SEQUENCE [LARGE SCALE GENOMIC DNA]</scope>
    <source>
        <strain evidence="2">cv. Niubang</strain>
    </source>
</reference>
<evidence type="ECO:0000313" key="2">
    <source>
        <dbReference type="Proteomes" id="UP001055879"/>
    </source>
</evidence>
<protein>
    <submittedName>
        <fullName evidence="1">Uncharacterized protein</fullName>
    </submittedName>
</protein>
<organism evidence="1 2">
    <name type="scientific">Arctium lappa</name>
    <name type="common">Greater burdock</name>
    <name type="synonym">Lappa major</name>
    <dbReference type="NCBI Taxonomy" id="4217"/>
    <lineage>
        <taxon>Eukaryota</taxon>
        <taxon>Viridiplantae</taxon>
        <taxon>Streptophyta</taxon>
        <taxon>Embryophyta</taxon>
        <taxon>Tracheophyta</taxon>
        <taxon>Spermatophyta</taxon>
        <taxon>Magnoliopsida</taxon>
        <taxon>eudicotyledons</taxon>
        <taxon>Gunneridae</taxon>
        <taxon>Pentapetalae</taxon>
        <taxon>asterids</taxon>
        <taxon>campanulids</taxon>
        <taxon>Asterales</taxon>
        <taxon>Asteraceae</taxon>
        <taxon>Carduoideae</taxon>
        <taxon>Cardueae</taxon>
        <taxon>Arctiinae</taxon>
        <taxon>Arctium</taxon>
    </lineage>
</organism>
<dbReference type="EMBL" id="CM042048">
    <property type="protein sequence ID" value="KAI3757521.1"/>
    <property type="molecule type" value="Genomic_DNA"/>
</dbReference>
<name>A0ACB9EFM2_ARCLA</name>